<accession>A0A4Y7QCT0</accession>
<dbReference type="EMBL" id="ML170164">
    <property type="protein sequence ID" value="TDL25394.1"/>
    <property type="molecule type" value="Genomic_DNA"/>
</dbReference>
<dbReference type="AlphaFoldDB" id="A0A4Y7QCT0"/>
<name>A0A4Y7QCT0_9AGAM</name>
<evidence type="ECO:0000313" key="2">
    <source>
        <dbReference type="Proteomes" id="UP000294933"/>
    </source>
</evidence>
<gene>
    <name evidence="1" type="ORF">BD410DRAFT_638247</name>
</gene>
<sequence>MAHTRVFVVARSRRQGISFTPSFCCSVYSLSFAFSSGHDVRFPKTSVTAKIHFRQYAIRWRGKSLRTLHRLCRVEITAEFQCNAAIPAIQHDVKVEQKEQSAKVRKLAA</sequence>
<keyword evidence="2" id="KW-1185">Reference proteome</keyword>
<organism evidence="1 2">
    <name type="scientific">Rickenella mellea</name>
    <dbReference type="NCBI Taxonomy" id="50990"/>
    <lineage>
        <taxon>Eukaryota</taxon>
        <taxon>Fungi</taxon>
        <taxon>Dikarya</taxon>
        <taxon>Basidiomycota</taxon>
        <taxon>Agaricomycotina</taxon>
        <taxon>Agaricomycetes</taxon>
        <taxon>Hymenochaetales</taxon>
        <taxon>Rickenellaceae</taxon>
        <taxon>Rickenella</taxon>
    </lineage>
</organism>
<reference evidence="1 2" key="1">
    <citation type="submission" date="2018-06" db="EMBL/GenBank/DDBJ databases">
        <title>A transcriptomic atlas of mushroom development highlights an independent origin of complex multicellularity.</title>
        <authorList>
            <consortium name="DOE Joint Genome Institute"/>
            <person name="Krizsan K."/>
            <person name="Almasi E."/>
            <person name="Merenyi Z."/>
            <person name="Sahu N."/>
            <person name="Viragh M."/>
            <person name="Koszo T."/>
            <person name="Mondo S."/>
            <person name="Kiss B."/>
            <person name="Balint B."/>
            <person name="Kues U."/>
            <person name="Barry K."/>
            <person name="Hegedus J.C."/>
            <person name="Henrissat B."/>
            <person name="Johnson J."/>
            <person name="Lipzen A."/>
            <person name="Ohm R."/>
            <person name="Nagy I."/>
            <person name="Pangilinan J."/>
            <person name="Yan J."/>
            <person name="Xiong Y."/>
            <person name="Grigoriev I.V."/>
            <person name="Hibbett D.S."/>
            <person name="Nagy L.G."/>
        </authorList>
    </citation>
    <scope>NUCLEOTIDE SEQUENCE [LARGE SCALE GENOMIC DNA]</scope>
    <source>
        <strain evidence="1 2">SZMC22713</strain>
    </source>
</reference>
<dbReference type="VEuPathDB" id="FungiDB:BD410DRAFT_638247"/>
<protein>
    <submittedName>
        <fullName evidence="1">Uncharacterized protein</fullName>
    </submittedName>
</protein>
<dbReference type="Proteomes" id="UP000294933">
    <property type="component" value="Unassembled WGS sequence"/>
</dbReference>
<evidence type="ECO:0000313" key="1">
    <source>
        <dbReference type="EMBL" id="TDL25394.1"/>
    </source>
</evidence>
<proteinExistence type="predicted"/>